<reference evidence="1" key="1">
    <citation type="journal article" date="2015" name="Nature">
        <title>Complex archaea that bridge the gap between prokaryotes and eukaryotes.</title>
        <authorList>
            <person name="Spang A."/>
            <person name="Saw J.H."/>
            <person name="Jorgensen S.L."/>
            <person name="Zaremba-Niedzwiedzka K."/>
            <person name="Martijn J."/>
            <person name="Lind A.E."/>
            <person name="van Eijk R."/>
            <person name="Schleper C."/>
            <person name="Guy L."/>
            <person name="Ettema T.J."/>
        </authorList>
    </citation>
    <scope>NUCLEOTIDE SEQUENCE</scope>
</reference>
<evidence type="ECO:0000313" key="1">
    <source>
        <dbReference type="EMBL" id="KKK67492.1"/>
    </source>
</evidence>
<comment type="caution">
    <text evidence="1">The sequence shown here is derived from an EMBL/GenBank/DDBJ whole genome shotgun (WGS) entry which is preliminary data.</text>
</comment>
<proteinExistence type="predicted"/>
<organism evidence="1">
    <name type="scientific">marine sediment metagenome</name>
    <dbReference type="NCBI Taxonomy" id="412755"/>
    <lineage>
        <taxon>unclassified sequences</taxon>
        <taxon>metagenomes</taxon>
        <taxon>ecological metagenomes</taxon>
    </lineage>
</organism>
<accession>A0A0F8XEA3</accession>
<gene>
    <name evidence="1" type="ORF">LCGC14_2953500</name>
</gene>
<name>A0A0F8XEA3_9ZZZZ</name>
<dbReference type="EMBL" id="LAZR01059583">
    <property type="protein sequence ID" value="KKK67492.1"/>
    <property type="molecule type" value="Genomic_DNA"/>
</dbReference>
<protein>
    <submittedName>
        <fullName evidence="1">Uncharacterized protein</fullName>
    </submittedName>
</protein>
<dbReference type="AlphaFoldDB" id="A0A0F8XEA3"/>
<feature type="non-terminal residue" evidence="1">
    <location>
        <position position="1"/>
    </location>
</feature>
<sequence length="188" mass="19998">IGSQESYDEGYYKGLIFADNMFIKCNRCIKEAVLVHHKDRDSRNNVLLLQVEMSDPDDIQTVEYMSGAGDDTIPPVGSIVTILSVGRAWKIAIASNDNIAPTMAEGERKIYSSDGGIIQAFINFLSGGNLELNGNNNSAVTYSALNTALQGLVTAINAVLATKLDGGGTGGVLSLDISASEENTVRLP</sequence>